<protein>
    <submittedName>
        <fullName evidence="1">DUF4249 family protein</fullName>
    </submittedName>
</protein>
<evidence type="ECO:0000313" key="2">
    <source>
        <dbReference type="Proteomes" id="UP000435036"/>
    </source>
</evidence>
<comment type="caution">
    <text evidence="1">The sequence shown here is derived from an EMBL/GenBank/DDBJ whole genome shotgun (WGS) entry which is preliminary data.</text>
</comment>
<dbReference type="AlphaFoldDB" id="A0A6N8L1A7"/>
<sequence>MQTIFKVLLAVLISFSLHSCEDKIDVNLNDADPRVVIEADLTNLSRNQEIKISRTVAFDENRAFEPVDQAEVIVRSSTGRVYTFESIGNGKYRHANMMVNAMQEYTLLVRLDGKEYTATSRAPRFVEIDSMGITKETILNDDYYFINLSFDDPGGEDNYYKYSISTNGEPFKFNTVFSDKFNDGLHVKHQLGGRNIEFENGDSINLRRYSLAKDVYTYWSEYQSTNPGSASPANPKSNISNGALGYFGVSTVKEYKITIQDEDGLSQ</sequence>
<name>A0A6N8L1A7_9SPHI</name>
<organism evidence="1 2">
    <name type="scientific">Sphingobacterium humi</name>
    <dbReference type="NCBI Taxonomy" id="1796905"/>
    <lineage>
        <taxon>Bacteria</taxon>
        <taxon>Pseudomonadati</taxon>
        <taxon>Bacteroidota</taxon>
        <taxon>Sphingobacteriia</taxon>
        <taxon>Sphingobacteriales</taxon>
        <taxon>Sphingobacteriaceae</taxon>
        <taxon>Sphingobacterium</taxon>
    </lineage>
</organism>
<gene>
    <name evidence="1" type="ORF">GQF63_07905</name>
</gene>
<keyword evidence="2" id="KW-1185">Reference proteome</keyword>
<dbReference type="Pfam" id="PF14054">
    <property type="entry name" value="DUF4249"/>
    <property type="match status" value="1"/>
</dbReference>
<dbReference type="Proteomes" id="UP000435036">
    <property type="component" value="Unassembled WGS sequence"/>
</dbReference>
<dbReference type="RefSeq" id="WP_160368688.1">
    <property type="nucleotide sequence ID" value="NZ_WSQA01000005.1"/>
</dbReference>
<dbReference type="InterPro" id="IPR025345">
    <property type="entry name" value="DUF4249"/>
</dbReference>
<reference evidence="1 2" key="1">
    <citation type="submission" date="2019-12" db="EMBL/GenBank/DDBJ databases">
        <authorList>
            <person name="Dong K."/>
        </authorList>
    </citation>
    <scope>NUCLEOTIDE SEQUENCE [LARGE SCALE GENOMIC DNA]</scope>
    <source>
        <strain evidence="1 2">JCM 31225</strain>
    </source>
</reference>
<accession>A0A6N8L1A7</accession>
<proteinExistence type="predicted"/>
<dbReference type="EMBL" id="WSQA01000005">
    <property type="protein sequence ID" value="MVZ61938.1"/>
    <property type="molecule type" value="Genomic_DNA"/>
</dbReference>
<dbReference type="OrthoDB" id="637707at2"/>
<evidence type="ECO:0000313" key="1">
    <source>
        <dbReference type="EMBL" id="MVZ61938.1"/>
    </source>
</evidence>